<dbReference type="InterPro" id="IPR014922">
    <property type="entry name" value="YdhG-like"/>
</dbReference>
<dbReference type="AlphaFoldDB" id="A0A9E8SM51"/>
<dbReference type="KEGG" id="dpf:ON006_16780"/>
<dbReference type="Gene3D" id="3.90.1150.200">
    <property type="match status" value="1"/>
</dbReference>
<organism evidence="2 3">
    <name type="scientific">Dyadobacter pollutisoli</name>
    <dbReference type="NCBI Taxonomy" id="2910158"/>
    <lineage>
        <taxon>Bacteria</taxon>
        <taxon>Pseudomonadati</taxon>
        <taxon>Bacteroidota</taxon>
        <taxon>Cytophagia</taxon>
        <taxon>Cytophagales</taxon>
        <taxon>Spirosomataceae</taxon>
        <taxon>Dyadobacter</taxon>
    </lineage>
</organism>
<keyword evidence="3" id="KW-1185">Reference proteome</keyword>
<evidence type="ECO:0000313" key="2">
    <source>
        <dbReference type="EMBL" id="WAC09407.1"/>
    </source>
</evidence>
<sequence>MKEIDQFFMNKPEPARSCMSALRHLILKFDMSVAEIWRYSMPFYTFEGKRFCYIWVEKKTGRPYIGIVDGKLIEHPFLIAEKRTRMKIIPIDPAEDLPLELIYEIFQQAINAVKR</sequence>
<proteinExistence type="predicted"/>
<evidence type="ECO:0000313" key="3">
    <source>
        <dbReference type="Proteomes" id="UP001164653"/>
    </source>
</evidence>
<dbReference type="RefSeq" id="WP_244822766.1">
    <property type="nucleotide sequence ID" value="NZ_CP112998.1"/>
</dbReference>
<evidence type="ECO:0000259" key="1">
    <source>
        <dbReference type="Pfam" id="PF08818"/>
    </source>
</evidence>
<dbReference type="EMBL" id="CP112998">
    <property type="protein sequence ID" value="WAC09407.1"/>
    <property type="molecule type" value="Genomic_DNA"/>
</dbReference>
<dbReference type="Proteomes" id="UP001164653">
    <property type="component" value="Chromosome"/>
</dbReference>
<dbReference type="Pfam" id="PF08818">
    <property type="entry name" value="DUF1801"/>
    <property type="match status" value="1"/>
</dbReference>
<dbReference type="SUPFAM" id="SSF159888">
    <property type="entry name" value="YdhG-like"/>
    <property type="match status" value="1"/>
</dbReference>
<accession>A0A9E8SM51</accession>
<protein>
    <submittedName>
        <fullName evidence="2">DUF1801 domain-containing protein</fullName>
    </submittedName>
</protein>
<feature type="domain" description="YdhG-like" evidence="1">
    <location>
        <begin position="16"/>
        <end position="110"/>
    </location>
</feature>
<name>A0A9E8SM51_9BACT</name>
<gene>
    <name evidence="2" type="ORF">ON006_16780</name>
</gene>
<reference evidence="2" key="1">
    <citation type="submission" date="2022-11" db="EMBL/GenBank/DDBJ databases">
        <title>Dyadobacter pollutisoli sp. nov., isolated from plastic dumped soil.</title>
        <authorList>
            <person name="Kim J.M."/>
            <person name="Kim K.R."/>
            <person name="Lee J.K."/>
            <person name="Hao L."/>
            <person name="Jeon C.O."/>
        </authorList>
    </citation>
    <scope>NUCLEOTIDE SEQUENCE</scope>
    <source>
        <strain evidence="2">U1</strain>
    </source>
</reference>